<evidence type="ECO:0000256" key="1">
    <source>
        <dbReference type="SAM" id="MobiDB-lite"/>
    </source>
</evidence>
<name>A0A3N0E327_9ACTN</name>
<dbReference type="Proteomes" id="UP000269198">
    <property type="component" value="Unassembled WGS sequence"/>
</dbReference>
<organism evidence="3 4">
    <name type="scientific">Halostreptopolyspora alba</name>
    <dbReference type="NCBI Taxonomy" id="2487137"/>
    <lineage>
        <taxon>Bacteria</taxon>
        <taxon>Bacillati</taxon>
        <taxon>Actinomycetota</taxon>
        <taxon>Actinomycetes</taxon>
        <taxon>Streptosporangiales</taxon>
        <taxon>Nocardiopsidaceae</taxon>
        <taxon>Halostreptopolyspora</taxon>
    </lineage>
</organism>
<gene>
    <name evidence="3" type="ORF">EFW17_20025</name>
</gene>
<comment type="caution">
    <text evidence="3">The sequence shown here is derived from an EMBL/GenBank/DDBJ whole genome shotgun (WGS) entry which is preliminary data.</text>
</comment>
<dbReference type="PANTHER" id="PTHR36151:SF3">
    <property type="entry name" value="ER-BOUND OXYGENASE MPAB_MPAB'_RUBBER OXYGENASE CATALYTIC DOMAIN-CONTAINING PROTEIN"/>
    <property type="match status" value="1"/>
</dbReference>
<evidence type="ECO:0000313" key="4">
    <source>
        <dbReference type="Proteomes" id="UP000269198"/>
    </source>
</evidence>
<feature type="domain" description="ER-bound oxygenase mpaB/mpaB'/Rubber oxygenase catalytic" evidence="2">
    <location>
        <begin position="29"/>
        <end position="264"/>
    </location>
</feature>
<dbReference type="PANTHER" id="PTHR36151">
    <property type="entry name" value="BLR2777 PROTEIN"/>
    <property type="match status" value="1"/>
</dbReference>
<dbReference type="EMBL" id="RJMB01000025">
    <property type="protein sequence ID" value="RNL82199.1"/>
    <property type="molecule type" value="Genomic_DNA"/>
</dbReference>
<keyword evidence="4" id="KW-1185">Reference proteome</keyword>
<dbReference type="GO" id="GO:0016491">
    <property type="term" value="F:oxidoreductase activity"/>
    <property type="evidence" value="ECO:0007669"/>
    <property type="project" value="InterPro"/>
</dbReference>
<dbReference type="RefSeq" id="WP_123202964.1">
    <property type="nucleotide sequence ID" value="NZ_RJMB01000025.1"/>
</dbReference>
<dbReference type="OrthoDB" id="3422701at2"/>
<protein>
    <submittedName>
        <fullName evidence="3">DUF2236 domain-containing protein</fullName>
    </submittedName>
</protein>
<evidence type="ECO:0000259" key="2">
    <source>
        <dbReference type="Pfam" id="PF09995"/>
    </source>
</evidence>
<dbReference type="InterPro" id="IPR018713">
    <property type="entry name" value="MPAB/Lcp_cat_dom"/>
</dbReference>
<evidence type="ECO:0000313" key="3">
    <source>
        <dbReference type="EMBL" id="RNL82199.1"/>
    </source>
</evidence>
<sequence>MGETENPATSAAPVPEPRVRAPRRGGYAWRYFGDMRSGLMAPQLLLLQVCHPVVGAGVRDHSDFRATPWARLVRTLLSLSTVIYGGQLAAEAEAKRLLGVHSAMRGVDPAGRRYHALDPEAYHWVHATLVKGPVDAQRLFGRGMSEEEVEGYYQEMRGVGRVWGIGPRHLPRDWTGFLRYYETMVEDRLELNESVSAVLEELRRPARPFRWIPGPLWWPFAALASRYARLVTIGTLDPVLRQRLALDWSARDERSLRRFARLVRLLSALVPPPLRIAGSLAIAYWATHGPATDPRTRRPLGAE</sequence>
<proteinExistence type="predicted"/>
<feature type="region of interest" description="Disordered" evidence="1">
    <location>
        <begin position="1"/>
        <end position="20"/>
    </location>
</feature>
<reference evidence="3 4" key="1">
    <citation type="submission" date="2018-11" db="EMBL/GenBank/DDBJ databases">
        <title>The genome draft of YIM 96095.</title>
        <authorList>
            <person name="Tang S.-K."/>
            <person name="Chunyu W.-X."/>
            <person name="Feng Y.-Z."/>
        </authorList>
    </citation>
    <scope>NUCLEOTIDE SEQUENCE [LARGE SCALE GENOMIC DNA]</scope>
    <source>
        <strain evidence="3 4">YIM 96095</strain>
    </source>
</reference>
<dbReference type="Pfam" id="PF09995">
    <property type="entry name" value="MPAB_Lcp_cat"/>
    <property type="match status" value="1"/>
</dbReference>
<accession>A0A3N0E327</accession>
<dbReference type="AlphaFoldDB" id="A0A3N0E327"/>